<dbReference type="Proteomes" id="UP001175353">
    <property type="component" value="Unassembled WGS sequence"/>
</dbReference>
<organism evidence="2 3">
    <name type="scientific">Friedmanniomyces endolithicus</name>
    <dbReference type="NCBI Taxonomy" id="329885"/>
    <lineage>
        <taxon>Eukaryota</taxon>
        <taxon>Fungi</taxon>
        <taxon>Dikarya</taxon>
        <taxon>Ascomycota</taxon>
        <taxon>Pezizomycotina</taxon>
        <taxon>Dothideomycetes</taxon>
        <taxon>Dothideomycetidae</taxon>
        <taxon>Mycosphaerellales</taxon>
        <taxon>Teratosphaeriaceae</taxon>
        <taxon>Friedmanniomyces</taxon>
    </lineage>
</organism>
<evidence type="ECO:0000256" key="1">
    <source>
        <dbReference type="SAM" id="MobiDB-lite"/>
    </source>
</evidence>
<comment type="caution">
    <text evidence="2">The sequence shown here is derived from an EMBL/GenBank/DDBJ whole genome shotgun (WGS) entry which is preliminary data.</text>
</comment>
<protein>
    <submittedName>
        <fullName evidence="2">Protein MAK16</fullName>
    </submittedName>
</protein>
<dbReference type="AlphaFoldDB" id="A0AAN6H1H0"/>
<keyword evidence="3" id="KW-1185">Reference proteome</keyword>
<evidence type="ECO:0000313" key="2">
    <source>
        <dbReference type="EMBL" id="KAK0950184.1"/>
    </source>
</evidence>
<feature type="non-terminal residue" evidence="2">
    <location>
        <position position="1"/>
    </location>
</feature>
<evidence type="ECO:0000313" key="3">
    <source>
        <dbReference type="Proteomes" id="UP001175353"/>
    </source>
</evidence>
<sequence length="81" mass="8544">SAEEGSEDGSDDGEEEASDEDAEGADDGAAALKAKLDGLKRKREAAPAAPKARKKPSKGPKTNIEYEYVPEPAQRAMELAQ</sequence>
<dbReference type="EMBL" id="JAUJLE010000890">
    <property type="protein sequence ID" value="KAK0950184.1"/>
    <property type="molecule type" value="Genomic_DNA"/>
</dbReference>
<feature type="compositionally biased region" description="Acidic residues" evidence="1">
    <location>
        <begin position="1"/>
        <end position="26"/>
    </location>
</feature>
<accession>A0AAN6H1H0</accession>
<reference evidence="2" key="1">
    <citation type="submission" date="2023-06" db="EMBL/GenBank/DDBJ databases">
        <title>Black Yeasts Isolated from many extreme environments.</title>
        <authorList>
            <person name="Coleine C."/>
            <person name="Stajich J.E."/>
            <person name="Selbmann L."/>
        </authorList>
    </citation>
    <scope>NUCLEOTIDE SEQUENCE</scope>
    <source>
        <strain evidence="2">CCFEE 5200</strain>
    </source>
</reference>
<gene>
    <name evidence="2" type="primary">mak16_3</name>
    <name evidence="2" type="ORF">LTR91_025856</name>
</gene>
<feature type="region of interest" description="Disordered" evidence="1">
    <location>
        <begin position="1"/>
        <end position="81"/>
    </location>
</feature>
<proteinExistence type="predicted"/>
<name>A0AAN6H1H0_9PEZI</name>